<evidence type="ECO:0000259" key="4">
    <source>
        <dbReference type="PROSITE" id="PS51194"/>
    </source>
</evidence>
<feature type="domain" description="Helicase ATP-binding" evidence="3">
    <location>
        <begin position="199"/>
        <end position="369"/>
    </location>
</feature>
<proteinExistence type="predicted"/>
<protein>
    <recommendedName>
        <fullName evidence="7">Lymphoid-specific helicase</fullName>
    </recommendedName>
</protein>
<dbReference type="PROSITE" id="PS51192">
    <property type="entry name" value="HELICASE_ATP_BIND_1"/>
    <property type="match status" value="1"/>
</dbReference>
<evidence type="ECO:0000259" key="3">
    <source>
        <dbReference type="PROSITE" id="PS51192"/>
    </source>
</evidence>
<evidence type="ECO:0000256" key="2">
    <source>
        <dbReference type="SAM" id="MobiDB-lite"/>
    </source>
</evidence>
<evidence type="ECO:0008006" key="7">
    <source>
        <dbReference type="Google" id="ProtNLM"/>
    </source>
</evidence>
<evidence type="ECO:0000313" key="5">
    <source>
        <dbReference type="EMBL" id="KAJ8983009.1"/>
    </source>
</evidence>
<dbReference type="InterPro" id="IPR000330">
    <property type="entry name" value="SNF2_N"/>
</dbReference>
<gene>
    <name evidence="5" type="ORF">NQ317_014306</name>
</gene>
<name>A0ABQ9JYL9_9CUCU</name>
<keyword evidence="1" id="KW-0378">Hydrolase</keyword>
<dbReference type="InterPro" id="IPR001650">
    <property type="entry name" value="Helicase_C-like"/>
</dbReference>
<evidence type="ECO:0000313" key="6">
    <source>
        <dbReference type="Proteomes" id="UP001162164"/>
    </source>
</evidence>
<dbReference type="SMART" id="SM00487">
    <property type="entry name" value="DEXDc"/>
    <property type="match status" value="1"/>
</dbReference>
<dbReference type="CDD" id="cd18793">
    <property type="entry name" value="SF2_C_SNF"/>
    <property type="match status" value="1"/>
</dbReference>
<dbReference type="Pfam" id="PF00176">
    <property type="entry name" value="SNF2-rel_dom"/>
    <property type="match status" value="1"/>
</dbReference>
<dbReference type="Pfam" id="PF00271">
    <property type="entry name" value="Helicase_C"/>
    <property type="match status" value="1"/>
</dbReference>
<organism evidence="5 6">
    <name type="scientific">Molorchus minor</name>
    <dbReference type="NCBI Taxonomy" id="1323400"/>
    <lineage>
        <taxon>Eukaryota</taxon>
        <taxon>Metazoa</taxon>
        <taxon>Ecdysozoa</taxon>
        <taxon>Arthropoda</taxon>
        <taxon>Hexapoda</taxon>
        <taxon>Insecta</taxon>
        <taxon>Pterygota</taxon>
        <taxon>Neoptera</taxon>
        <taxon>Endopterygota</taxon>
        <taxon>Coleoptera</taxon>
        <taxon>Polyphaga</taxon>
        <taxon>Cucujiformia</taxon>
        <taxon>Chrysomeloidea</taxon>
        <taxon>Cerambycidae</taxon>
        <taxon>Lamiinae</taxon>
        <taxon>Monochamini</taxon>
        <taxon>Molorchus</taxon>
    </lineage>
</organism>
<feature type="region of interest" description="Disordered" evidence="2">
    <location>
        <begin position="426"/>
        <end position="446"/>
    </location>
</feature>
<dbReference type="Proteomes" id="UP001162164">
    <property type="component" value="Unassembled WGS sequence"/>
</dbReference>
<dbReference type="InterPro" id="IPR027417">
    <property type="entry name" value="P-loop_NTPase"/>
</dbReference>
<dbReference type="InterPro" id="IPR049730">
    <property type="entry name" value="SNF2/RAD54-like_C"/>
</dbReference>
<dbReference type="EMBL" id="JAPWTJ010000097">
    <property type="protein sequence ID" value="KAJ8983009.1"/>
    <property type="molecule type" value="Genomic_DNA"/>
</dbReference>
<accession>A0ABQ9JYL9</accession>
<keyword evidence="6" id="KW-1185">Reference proteome</keyword>
<dbReference type="PANTHER" id="PTHR10799">
    <property type="entry name" value="SNF2/RAD54 HELICASE FAMILY"/>
    <property type="match status" value="1"/>
</dbReference>
<dbReference type="Gene3D" id="3.40.50.10810">
    <property type="entry name" value="Tandem AAA-ATPase domain"/>
    <property type="match status" value="1"/>
</dbReference>
<dbReference type="InterPro" id="IPR038718">
    <property type="entry name" value="SNF2-like_sf"/>
</dbReference>
<reference evidence="5" key="1">
    <citation type="journal article" date="2023" name="Insect Mol. Biol.">
        <title>Genome sequencing provides insights into the evolution of gene families encoding plant cell wall-degrading enzymes in longhorned beetles.</title>
        <authorList>
            <person name="Shin N.R."/>
            <person name="Okamura Y."/>
            <person name="Kirsch R."/>
            <person name="Pauchet Y."/>
        </authorList>
    </citation>
    <scope>NUCLEOTIDE SEQUENCE</scope>
    <source>
        <strain evidence="5">MMC_N1</strain>
    </source>
</reference>
<comment type="caution">
    <text evidence="5">The sequence shown here is derived from an EMBL/GenBank/DDBJ whole genome shotgun (WGS) entry which is preliminary data.</text>
</comment>
<dbReference type="Gene3D" id="3.40.50.300">
    <property type="entry name" value="P-loop containing nucleotide triphosphate hydrolases"/>
    <property type="match status" value="1"/>
</dbReference>
<feature type="domain" description="Helicase C-terminal" evidence="4">
    <location>
        <begin position="544"/>
        <end position="712"/>
    </location>
</feature>
<dbReference type="SMART" id="SM00490">
    <property type="entry name" value="HELICc"/>
    <property type="match status" value="1"/>
</dbReference>
<dbReference type="PROSITE" id="PS51194">
    <property type="entry name" value="HELICASE_CTER"/>
    <property type="match status" value="1"/>
</dbReference>
<evidence type="ECO:0000256" key="1">
    <source>
        <dbReference type="ARBA" id="ARBA00022801"/>
    </source>
</evidence>
<sequence length="733" mass="85231">MAECLENLTNGCLSSNSSDQEHDEFEEKINNNSLLNNSEFGNIDEQVKLEVQALISNNILLNTENIDKQIKALELETRRRILKERRLEAKRLAEEESLRQRKEKALKGMKYILGISEKYSTFFKKKMFSNDAETKKTTPLRERNKLQPTLKDMKEVAVDVKSKNKKFAAAKYEDVSKYLKYFEGGSLRPYQLDGVTWMTVLFENGLNGILADEMGLGKTIQIIALICHLIERTIPGPFLIVAPLSTLPNWAAEFERFAPQLPVVVFHGSQLERISKYQLIKKKYTVGSMQTRPIVLCSYQMPLFEHNFLKQFVWQYIVIDEGHRIKNHKSKLSKMLRSLNSSNRLILTGTPLQNNITELWALLNFLLPHIFNNEETFTALLMVEDVQDENKLLEQEEKTSLISTIHRVLAPFMLRRMKKDVLDDMVPKKGKDDDDDDYEATKMEQPRKKRKCTMKKRFNFETDDDDFSDYEDYLLAEEEKETGMKLEKPIMPFLVRITMQNTMMMFKKIVNHPYLVHFPLDPLQEKKELLINEDLITSSGKMMVLDAMLPKLQKDGHKVLIFSTLCMTLDLIEEFLIMRNYKYRRLDGAYKLEQRGSSITDFNSDPDILAFLLSTRAGGLGLNLTGADTVIFFDRDWNPQVDIQAQDRCHRIGQTKPVVVYTLITKNTIDEKIISCGVNKRLLEKIVIKDGKFKMLNQVDRNKAENDLRELQQLLERDNQSNNGYIFFETRTR</sequence>
<dbReference type="InterPro" id="IPR014001">
    <property type="entry name" value="Helicase_ATP-bd"/>
</dbReference>
<dbReference type="SUPFAM" id="SSF52540">
    <property type="entry name" value="P-loop containing nucleoside triphosphate hydrolases"/>
    <property type="match status" value="2"/>
</dbReference>